<dbReference type="HOGENOM" id="CLU_010721_11_2_1"/>
<sequence length="105" mass="12027">MLRDSPKLKSLKLEQCHILQAWRPCWKEPNSVPECLLSSLEALEWVGYEGTEEEKEVVAFILRSANCLEKVSICSNSTDPCKKLELVKELLFLSRCSSTCNFIFD</sequence>
<dbReference type="Gramene" id="Bra006832.1">
    <property type="protein sequence ID" value="Bra006832.1-P"/>
    <property type="gene ID" value="Bra006832"/>
</dbReference>
<dbReference type="InterPro" id="IPR006566">
    <property type="entry name" value="FBD"/>
</dbReference>
<reference evidence="2 3" key="1">
    <citation type="journal article" date="2011" name="Nat. Genet.">
        <title>The genome of the mesopolyploid crop species Brassica rapa.</title>
        <authorList>
            <consortium name="Brassica rapa Genome Sequencing Project Consortium"/>
            <person name="Wang X."/>
            <person name="Wang H."/>
            <person name="Wang J."/>
            <person name="Sun R."/>
            <person name="Wu J."/>
            <person name="Liu S."/>
            <person name="Bai Y."/>
            <person name="Mun J.H."/>
            <person name="Bancroft I."/>
            <person name="Cheng F."/>
            <person name="Huang S."/>
            <person name="Li X."/>
            <person name="Hua W."/>
            <person name="Wang J."/>
            <person name="Wang X."/>
            <person name="Freeling M."/>
            <person name="Pires J.C."/>
            <person name="Paterson A.H."/>
            <person name="Chalhoub B."/>
            <person name="Wang B."/>
            <person name="Hayward A."/>
            <person name="Sharpe A.G."/>
            <person name="Park B.S."/>
            <person name="Weisshaar B."/>
            <person name="Liu B."/>
            <person name="Li B."/>
            <person name="Liu B."/>
            <person name="Tong C."/>
            <person name="Song C."/>
            <person name="Duran C."/>
            <person name="Peng C."/>
            <person name="Geng C."/>
            <person name="Koh C."/>
            <person name="Lin C."/>
            <person name="Edwards D."/>
            <person name="Mu D."/>
            <person name="Shen D."/>
            <person name="Soumpourou E."/>
            <person name="Li F."/>
            <person name="Fraser F."/>
            <person name="Conant G."/>
            <person name="Lassalle G."/>
            <person name="King G.J."/>
            <person name="Bonnema G."/>
            <person name="Tang H."/>
            <person name="Wang H."/>
            <person name="Belcram H."/>
            <person name="Zhou H."/>
            <person name="Hirakawa H."/>
            <person name="Abe H."/>
            <person name="Guo H."/>
            <person name="Wang H."/>
            <person name="Jin H."/>
            <person name="Parkin I.A."/>
            <person name="Batley J."/>
            <person name="Kim J.S."/>
            <person name="Just J."/>
            <person name="Li J."/>
            <person name="Xu J."/>
            <person name="Deng J."/>
            <person name="Kim J.A."/>
            <person name="Li J."/>
            <person name="Yu J."/>
            <person name="Meng J."/>
            <person name="Wang J."/>
            <person name="Min J."/>
            <person name="Poulain J."/>
            <person name="Wang J."/>
            <person name="Hatakeyama K."/>
            <person name="Wu K."/>
            <person name="Wang L."/>
            <person name="Fang L."/>
            <person name="Trick M."/>
            <person name="Links M.G."/>
            <person name="Zhao M."/>
            <person name="Jin M."/>
            <person name="Ramchiary N."/>
            <person name="Drou N."/>
            <person name="Berkman P.J."/>
            <person name="Cai Q."/>
            <person name="Huang Q."/>
            <person name="Li R."/>
            <person name="Tabata S."/>
            <person name="Cheng S."/>
            <person name="Zhang S."/>
            <person name="Zhang S."/>
            <person name="Huang S."/>
            <person name="Sato S."/>
            <person name="Sun S."/>
            <person name="Kwon S.J."/>
            <person name="Choi S.R."/>
            <person name="Lee T.H."/>
            <person name="Fan W."/>
            <person name="Zhao X."/>
            <person name="Tan X."/>
            <person name="Xu X."/>
            <person name="Wang Y."/>
            <person name="Qiu Y."/>
            <person name="Yin Y."/>
            <person name="Li Y."/>
            <person name="Du Y."/>
            <person name="Liao Y."/>
            <person name="Lim Y."/>
            <person name="Narusaka Y."/>
            <person name="Wang Y."/>
            <person name="Wang Z."/>
            <person name="Li Z."/>
            <person name="Wang Z."/>
            <person name="Xiong Z."/>
            <person name="Zhang Z."/>
        </authorList>
    </citation>
    <scope>NUCLEOTIDE SEQUENCE [LARGE SCALE GENOMIC DNA]</scope>
    <source>
        <strain evidence="2 3">cv. Chiifu-401-42</strain>
    </source>
</reference>
<accession>M4CRJ1</accession>
<reference evidence="2" key="3">
    <citation type="submission" date="2023-03" db="UniProtKB">
        <authorList>
            <consortium name="EnsemblPlants"/>
        </authorList>
    </citation>
    <scope>IDENTIFICATION</scope>
    <source>
        <strain evidence="2">cv. Chiifu-401-42</strain>
    </source>
</reference>
<name>M4CRJ1_BRACM</name>
<evidence type="ECO:0000313" key="3">
    <source>
        <dbReference type="Proteomes" id="UP000011750"/>
    </source>
</evidence>
<dbReference type="OMA" id="PRNQVTH"/>
<dbReference type="Proteomes" id="UP000011750">
    <property type="component" value="Chromosome A03"/>
</dbReference>
<dbReference type="AlphaFoldDB" id="M4CRJ1"/>
<proteinExistence type="predicted"/>
<keyword evidence="3" id="KW-1185">Reference proteome</keyword>
<feature type="domain" description="FBD" evidence="1">
    <location>
        <begin position="34"/>
        <end position="105"/>
    </location>
</feature>
<dbReference type="InParanoid" id="M4CRJ1"/>
<protein>
    <recommendedName>
        <fullName evidence="1">FBD domain-containing protein</fullName>
    </recommendedName>
</protein>
<dbReference type="Pfam" id="PF08387">
    <property type="entry name" value="FBD"/>
    <property type="match status" value="1"/>
</dbReference>
<dbReference type="SMART" id="SM00579">
    <property type="entry name" value="FBD"/>
    <property type="match status" value="1"/>
</dbReference>
<dbReference type="InterPro" id="IPR050232">
    <property type="entry name" value="FBL13/AtMIF1-like"/>
</dbReference>
<evidence type="ECO:0000313" key="2">
    <source>
        <dbReference type="EnsemblPlants" id="Bra006832.1-P"/>
    </source>
</evidence>
<dbReference type="PANTHER" id="PTHR31900">
    <property type="entry name" value="F-BOX/RNI SUPERFAMILY PROTEIN-RELATED"/>
    <property type="match status" value="1"/>
</dbReference>
<evidence type="ECO:0000259" key="1">
    <source>
        <dbReference type="SMART" id="SM00579"/>
    </source>
</evidence>
<reference evidence="2 3" key="2">
    <citation type="journal article" date="2018" name="Hortic Res">
        <title>Improved Brassica rapa reference genome by single-molecule sequencing and chromosome conformation capture technologies.</title>
        <authorList>
            <person name="Zhang L."/>
            <person name="Cai X."/>
            <person name="Wu J."/>
            <person name="Liu M."/>
            <person name="Grob S."/>
            <person name="Cheng F."/>
            <person name="Liang J."/>
            <person name="Cai C."/>
            <person name="Liu Z."/>
            <person name="Liu B."/>
            <person name="Wang F."/>
            <person name="Li S."/>
            <person name="Liu F."/>
            <person name="Li X."/>
            <person name="Cheng L."/>
            <person name="Yang W."/>
            <person name="Li M.H."/>
            <person name="Grossniklaus U."/>
            <person name="Zheng H."/>
            <person name="Wang X."/>
        </authorList>
    </citation>
    <scope>NUCLEOTIDE SEQUENCE [LARGE SCALE GENOMIC DNA]</scope>
    <source>
        <strain evidence="2 3">cv. Chiifu-401-42</strain>
    </source>
</reference>
<dbReference type="PANTHER" id="PTHR31900:SF36">
    <property type="entry name" value="F-BOX DOMAIN-CONTAINING PROTEIN"/>
    <property type="match status" value="1"/>
</dbReference>
<organism evidence="2 3">
    <name type="scientific">Brassica campestris</name>
    <name type="common">Field mustard</name>
    <dbReference type="NCBI Taxonomy" id="3711"/>
    <lineage>
        <taxon>Eukaryota</taxon>
        <taxon>Viridiplantae</taxon>
        <taxon>Streptophyta</taxon>
        <taxon>Embryophyta</taxon>
        <taxon>Tracheophyta</taxon>
        <taxon>Spermatophyta</taxon>
        <taxon>Magnoliopsida</taxon>
        <taxon>eudicotyledons</taxon>
        <taxon>Gunneridae</taxon>
        <taxon>Pentapetalae</taxon>
        <taxon>rosids</taxon>
        <taxon>malvids</taxon>
        <taxon>Brassicales</taxon>
        <taxon>Brassicaceae</taxon>
        <taxon>Brassiceae</taxon>
        <taxon>Brassica</taxon>
    </lineage>
</organism>
<dbReference type="EnsemblPlants" id="Bra006832.1">
    <property type="protein sequence ID" value="Bra006832.1-P"/>
    <property type="gene ID" value="Bra006832"/>
</dbReference>